<dbReference type="InterPro" id="IPR028082">
    <property type="entry name" value="Peripla_BP_I"/>
</dbReference>
<dbReference type="Proteomes" id="UP000051804">
    <property type="component" value="Unassembled WGS sequence"/>
</dbReference>
<proteinExistence type="predicted"/>
<organism evidence="2 3">
    <name type="scientific">Lacticaseibacillus nasuensis JCM 17158</name>
    <dbReference type="NCBI Taxonomy" id="1291734"/>
    <lineage>
        <taxon>Bacteria</taxon>
        <taxon>Bacillati</taxon>
        <taxon>Bacillota</taxon>
        <taxon>Bacilli</taxon>
        <taxon>Lactobacillales</taxon>
        <taxon>Lactobacillaceae</taxon>
        <taxon>Lacticaseibacillus</taxon>
    </lineage>
</organism>
<dbReference type="PANTHER" id="PTHR35271:SF1">
    <property type="entry name" value="ABC TRANSPORTER, SUBSTRATE-BINDING LIPOPROTEIN"/>
    <property type="match status" value="1"/>
</dbReference>
<dbReference type="InterPro" id="IPR007487">
    <property type="entry name" value="ABC_transpt-TYRBP-like"/>
</dbReference>
<comment type="caution">
    <text evidence="2">The sequence shown here is derived from an EMBL/GenBank/DDBJ whole genome shotgun (WGS) entry which is preliminary data.</text>
</comment>
<dbReference type="SUPFAM" id="SSF53822">
    <property type="entry name" value="Periplasmic binding protein-like I"/>
    <property type="match status" value="1"/>
</dbReference>
<dbReference type="PANTHER" id="PTHR35271">
    <property type="entry name" value="ABC TRANSPORTER, SUBSTRATE-BINDING LIPOPROTEIN-RELATED"/>
    <property type="match status" value="1"/>
</dbReference>
<gene>
    <name evidence="2" type="ORF">FD02_GL000086</name>
</gene>
<feature type="signal peptide" evidence="1">
    <location>
        <begin position="1"/>
        <end position="27"/>
    </location>
</feature>
<evidence type="ECO:0000313" key="2">
    <source>
        <dbReference type="EMBL" id="KRK70905.1"/>
    </source>
</evidence>
<dbReference type="EMBL" id="AZDJ01000030">
    <property type="protein sequence ID" value="KRK70905.1"/>
    <property type="molecule type" value="Genomic_DNA"/>
</dbReference>
<dbReference type="PATRIC" id="fig|1291734.4.peg.94"/>
<dbReference type="OrthoDB" id="9776955at2"/>
<dbReference type="Gene3D" id="3.40.50.2300">
    <property type="match status" value="2"/>
</dbReference>
<dbReference type="RefSeq" id="WP_056951559.1">
    <property type="nucleotide sequence ID" value="NZ_AZDJ01000030.1"/>
</dbReference>
<dbReference type="STRING" id="1291734.FD02_GL000086"/>
<dbReference type="AlphaFoldDB" id="A0A0R1JQM9"/>
<dbReference type="CDD" id="cd06325">
    <property type="entry name" value="PBP1_ABC_unchar_transporter"/>
    <property type="match status" value="1"/>
</dbReference>
<evidence type="ECO:0000256" key="1">
    <source>
        <dbReference type="SAM" id="SignalP"/>
    </source>
</evidence>
<accession>A0A0R1JQM9</accession>
<keyword evidence="1" id="KW-0732">Signal</keyword>
<feature type="chain" id="PRO_5006406165" evidence="1">
    <location>
        <begin position="28"/>
        <end position="316"/>
    </location>
</feature>
<name>A0A0R1JQM9_9LACO</name>
<protein>
    <submittedName>
        <fullName evidence="2">ABC transporter periplasmic protein</fullName>
    </submittedName>
</protein>
<dbReference type="Pfam" id="PF04392">
    <property type="entry name" value="ABC_sub_bind"/>
    <property type="match status" value="1"/>
</dbReference>
<evidence type="ECO:0000313" key="3">
    <source>
        <dbReference type="Proteomes" id="UP000051804"/>
    </source>
</evidence>
<keyword evidence="3" id="KW-1185">Reference proteome</keyword>
<dbReference type="PROSITE" id="PS51257">
    <property type="entry name" value="PROKAR_LIPOPROTEIN"/>
    <property type="match status" value="1"/>
</dbReference>
<reference evidence="2 3" key="1">
    <citation type="journal article" date="2015" name="Genome Announc.">
        <title>Expanding the biotechnology potential of lactobacilli through comparative genomics of 213 strains and associated genera.</title>
        <authorList>
            <person name="Sun Z."/>
            <person name="Harris H.M."/>
            <person name="McCann A."/>
            <person name="Guo C."/>
            <person name="Argimon S."/>
            <person name="Zhang W."/>
            <person name="Yang X."/>
            <person name="Jeffery I.B."/>
            <person name="Cooney J.C."/>
            <person name="Kagawa T.F."/>
            <person name="Liu W."/>
            <person name="Song Y."/>
            <person name="Salvetti E."/>
            <person name="Wrobel A."/>
            <person name="Rasinkangas P."/>
            <person name="Parkhill J."/>
            <person name="Rea M.C."/>
            <person name="O'Sullivan O."/>
            <person name="Ritari J."/>
            <person name="Douillard F.P."/>
            <person name="Paul Ross R."/>
            <person name="Yang R."/>
            <person name="Briner A.E."/>
            <person name="Felis G.E."/>
            <person name="de Vos W.M."/>
            <person name="Barrangou R."/>
            <person name="Klaenhammer T.R."/>
            <person name="Caufield P.W."/>
            <person name="Cui Y."/>
            <person name="Zhang H."/>
            <person name="O'Toole P.W."/>
        </authorList>
    </citation>
    <scope>NUCLEOTIDE SEQUENCE [LARGE SCALE GENOMIC DNA]</scope>
    <source>
        <strain evidence="2 3">JCM 17158</strain>
    </source>
</reference>
<sequence>MKLSRVLVAVAAVAALGLAGCAKQAAAKDDTVKVGILQLINQTALDDARKGFTQELARQGYKGNKIKIDYVNANGDQANLSTMAQRLAKDDNDVNLAIATPAAQAMQKADAKTPLVFTAVTDPVAAGVVKSMSHTRTNATGVVDLVNIAKQVKYMHRVFPKAKTIGMVYNASEQNSIVQIKDAKKACKQLGLKVVTRTVSSTNDVEQATLSVARASDAIYLPTDNTMAAAMSTVGKVSKQTKVPVVAGAGTMVEAGGVVTQGINYKDLGVQTAKLAIKILKGKKVSNLPVETPAKVTVIKNEKMMQLFGLSDADVE</sequence>